<keyword evidence="5 9" id="KW-0963">Cytoplasm</keyword>
<dbReference type="PANTHER" id="PTHR14094:SF9">
    <property type="entry name" value="SIGNAL RECOGNITION PARTICLE SUBUNIT SRP72"/>
    <property type="match status" value="1"/>
</dbReference>
<feature type="compositionally biased region" description="Polar residues" evidence="11">
    <location>
        <begin position="652"/>
        <end position="666"/>
    </location>
</feature>
<sequence length="690" mass="77652">MAAQQNLSNLYSDLNKSINKSDYRQALKAANKILHTKEGNGDVDTMHCKVVAMLQMNQFSETLKFIEATEQINNVLIFEKAYCQYRLLLSEEALATINQTREHDIRLNELKAQVLYKLGRYEEALTVYKRLIKDCSDDYDEERKTNLSAVHAALSAFHGVETNIGFVPDSYEQLYNKACWLIGRGKVEEAKDLLEQAEASCRQLYEGDPDITAEDIEAETSVIRVQLGYCLQILGNEDKALAIYNQVIRSRPSDLAMVAVASNNIISINKEQNVFDSKKKMKATIASGVENKLVPFQRQIIDFNRALLFMYSNQWDACRKLLKGLQREHRSSSVPSLIQAMQLCREKNASKAIDYLKNFISEHSDPDLSSDDLDLKNIKLALVQLLLSQGQLAESCSVLESMPEISYEPAVVSCLVNLYRAQGKEPEMTSKLFTRAVEWHKKKKSSLGLLFDLMWQSSKFNLDHNKPQEGASVLEDMLRLDPKNVKVLAKLIYAYSQFNTSKAHQISKGLPSLAELSVHVNVDELERGASRLAPRYVKKLKEKKETVAMETTVKKDVVSEGSLIPDPKKVKKKKKKNPVPKNFEPNFTPDPERWFPLRERSYYKGKRKDRKRGVGKGTQGSHVTLSDTYDMSQKIGPSPSQAAPNSPKPGSVSGSQGNTPVNSPKPTQVRGGAKAKKPVNKKKKKGKGGW</sequence>
<keyword evidence="7 9" id="KW-0733">Signal recognition particle</keyword>
<evidence type="ECO:0000256" key="2">
    <source>
        <dbReference type="ARBA" id="ARBA00004496"/>
    </source>
</evidence>
<evidence type="ECO:0000256" key="10">
    <source>
        <dbReference type="PROSITE-ProRule" id="PRU00339"/>
    </source>
</evidence>
<reference evidence="13 14" key="1">
    <citation type="submission" date="2024-02" db="EMBL/GenBank/DDBJ databases">
        <authorList>
            <person name="Daric V."/>
            <person name="Darras S."/>
        </authorList>
    </citation>
    <scope>NUCLEOTIDE SEQUENCE [LARGE SCALE GENOMIC DNA]</scope>
</reference>
<evidence type="ECO:0000256" key="3">
    <source>
        <dbReference type="ARBA" id="ARBA00007676"/>
    </source>
</evidence>
<dbReference type="Gene3D" id="1.25.40.10">
    <property type="entry name" value="Tetratricopeptide repeat domain"/>
    <property type="match status" value="3"/>
</dbReference>
<dbReference type="InterPro" id="IPR011990">
    <property type="entry name" value="TPR-like_helical_dom_sf"/>
</dbReference>
<feature type="compositionally biased region" description="Basic residues" evidence="11">
    <location>
        <begin position="603"/>
        <end position="614"/>
    </location>
</feature>
<accession>A0ABP0G8D3</accession>
<dbReference type="Pfam" id="PF08492">
    <property type="entry name" value="SRP72"/>
    <property type="match status" value="1"/>
</dbReference>
<dbReference type="Pfam" id="PF13181">
    <property type="entry name" value="TPR_8"/>
    <property type="match status" value="1"/>
</dbReference>
<evidence type="ECO:0000256" key="6">
    <source>
        <dbReference type="ARBA" id="ARBA00022824"/>
    </source>
</evidence>
<dbReference type="InterPro" id="IPR031545">
    <property type="entry name" value="SRP72_TPR-like"/>
</dbReference>
<keyword evidence="14" id="KW-1185">Reference proteome</keyword>
<evidence type="ECO:0000256" key="4">
    <source>
        <dbReference type="ARBA" id="ARBA00018350"/>
    </source>
</evidence>
<comment type="subcellular location">
    <subcellularLocation>
        <location evidence="2 9">Cytoplasm</location>
    </subcellularLocation>
    <subcellularLocation>
        <location evidence="1">Endoplasmic reticulum</location>
    </subcellularLocation>
</comment>
<feature type="region of interest" description="Disordered" evidence="11">
    <location>
        <begin position="568"/>
        <end position="690"/>
    </location>
</feature>
<feature type="domain" description="Signal recognition particle SRP72 subunit RNA-binding" evidence="12">
    <location>
        <begin position="542"/>
        <end position="604"/>
    </location>
</feature>
<keyword evidence="8 9" id="KW-0687">Ribonucleoprotein</keyword>
<evidence type="ECO:0000256" key="8">
    <source>
        <dbReference type="ARBA" id="ARBA00023274"/>
    </source>
</evidence>
<feature type="compositionally biased region" description="Basic and acidic residues" evidence="11">
    <location>
        <begin position="590"/>
        <end position="602"/>
    </location>
</feature>
<gene>
    <name evidence="13" type="ORF">CVLEPA_LOCUS20090</name>
</gene>
<keyword evidence="6" id="KW-0256">Endoplasmic reticulum</keyword>
<dbReference type="Proteomes" id="UP001642483">
    <property type="component" value="Unassembled WGS sequence"/>
</dbReference>
<dbReference type="InterPro" id="IPR019734">
    <property type="entry name" value="TPR_rpt"/>
</dbReference>
<evidence type="ECO:0000256" key="9">
    <source>
        <dbReference type="PIRNR" id="PIRNR038922"/>
    </source>
</evidence>
<evidence type="ECO:0000313" key="13">
    <source>
        <dbReference type="EMBL" id="CAK8688052.1"/>
    </source>
</evidence>
<comment type="caution">
    <text evidence="13">The sequence shown here is derived from an EMBL/GenBank/DDBJ whole genome shotgun (WGS) entry which is preliminary data.</text>
</comment>
<dbReference type="InterPro" id="IPR013699">
    <property type="entry name" value="Signal_recog_part_SRP72_RNA-bd"/>
</dbReference>
<feature type="compositionally biased region" description="Basic residues" evidence="11">
    <location>
        <begin position="673"/>
        <end position="690"/>
    </location>
</feature>
<dbReference type="InterPro" id="IPR026270">
    <property type="entry name" value="SRP72"/>
</dbReference>
<evidence type="ECO:0000256" key="7">
    <source>
        <dbReference type="ARBA" id="ARBA00023135"/>
    </source>
</evidence>
<dbReference type="PROSITE" id="PS50005">
    <property type="entry name" value="TPR"/>
    <property type="match status" value="1"/>
</dbReference>
<feature type="compositionally biased region" description="Basic residues" evidence="11">
    <location>
        <begin position="569"/>
        <end position="578"/>
    </location>
</feature>
<dbReference type="PIRSF" id="PIRSF038922">
    <property type="entry name" value="SRP72"/>
    <property type="match status" value="1"/>
</dbReference>
<feature type="compositionally biased region" description="Polar residues" evidence="11">
    <location>
        <begin position="619"/>
        <end position="631"/>
    </location>
</feature>
<evidence type="ECO:0000313" key="14">
    <source>
        <dbReference type="Proteomes" id="UP001642483"/>
    </source>
</evidence>
<dbReference type="Pfam" id="PF17004">
    <property type="entry name" value="SRP_TPR_like"/>
    <property type="match status" value="1"/>
</dbReference>
<keyword evidence="10" id="KW-0802">TPR repeat</keyword>
<feature type="repeat" description="TPR" evidence="10">
    <location>
        <begin position="221"/>
        <end position="254"/>
    </location>
</feature>
<proteinExistence type="inferred from homology"/>
<evidence type="ECO:0000256" key="11">
    <source>
        <dbReference type="SAM" id="MobiDB-lite"/>
    </source>
</evidence>
<comment type="similarity">
    <text evidence="3 9">Belongs to the SRP72 family.</text>
</comment>
<protein>
    <recommendedName>
        <fullName evidence="4 9">Signal recognition particle subunit SRP72</fullName>
    </recommendedName>
</protein>
<evidence type="ECO:0000256" key="5">
    <source>
        <dbReference type="ARBA" id="ARBA00022490"/>
    </source>
</evidence>
<comment type="function">
    <text evidence="9">Component of the signal recognition particle (SRP) complex, a ribonucleoprotein complex that mediates the cotranslational targeting of secretory and membrane proteins to the endoplasmic reticulum (ER).</text>
</comment>
<organism evidence="13 14">
    <name type="scientific">Clavelina lepadiformis</name>
    <name type="common">Light-bulb sea squirt</name>
    <name type="synonym">Ascidia lepadiformis</name>
    <dbReference type="NCBI Taxonomy" id="159417"/>
    <lineage>
        <taxon>Eukaryota</taxon>
        <taxon>Metazoa</taxon>
        <taxon>Chordata</taxon>
        <taxon>Tunicata</taxon>
        <taxon>Ascidiacea</taxon>
        <taxon>Aplousobranchia</taxon>
        <taxon>Clavelinidae</taxon>
        <taxon>Clavelina</taxon>
    </lineage>
</organism>
<dbReference type="PANTHER" id="PTHR14094">
    <property type="entry name" value="SIGNAL RECOGNITION PARTICLE 72"/>
    <property type="match status" value="1"/>
</dbReference>
<evidence type="ECO:0000259" key="12">
    <source>
        <dbReference type="Pfam" id="PF08492"/>
    </source>
</evidence>
<evidence type="ECO:0000256" key="1">
    <source>
        <dbReference type="ARBA" id="ARBA00004240"/>
    </source>
</evidence>
<name>A0ABP0G8D3_CLALP</name>
<dbReference type="SUPFAM" id="SSF48452">
    <property type="entry name" value="TPR-like"/>
    <property type="match status" value="2"/>
</dbReference>
<dbReference type="SMART" id="SM00028">
    <property type="entry name" value="TPR"/>
    <property type="match status" value="3"/>
</dbReference>
<dbReference type="EMBL" id="CAWYQH010000108">
    <property type="protein sequence ID" value="CAK8688052.1"/>
    <property type="molecule type" value="Genomic_DNA"/>
</dbReference>